<dbReference type="FunFam" id="1.10.8.1310:FF:000001">
    <property type="entry name" value="TBC1 domain family, member 20"/>
    <property type="match status" value="1"/>
</dbReference>
<keyword evidence="3" id="KW-1133">Transmembrane helix</keyword>
<evidence type="ECO:0000256" key="1">
    <source>
        <dbReference type="ARBA" id="ARBA00022468"/>
    </source>
</evidence>
<evidence type="ECO:0000313" key="6">
    <source>
        <dbReference type="Proteomes" id="UP000887013"/>
    </source>
</evidence>
<dbReference type="PANTHER" id="PTHR20913:SF7">
    <property type="entry name" value="RE60063P"/>
    <property type="match status" value="1"/>
</dbReference>
<gene>
    <name evidence="5" type="primary">TBC1D20</name>
    <name evidence="5" type="ORF">NPIL_80371</name>
</gene>
<feature type="transmembrane region" description="Helical" evidence="3">
    <location>
        <begin position="500"/>
        <end position="521"/>
    </location>
</feature>
<keyword evidence="3" id="KW-0472">Membrane</keyword>
<dbReference type="Pfam" id="PF00566">
    <property type="entry name" value="RabGAP-TBC"/>
    <property type="match status" value="1"/>
</dbReference>
<dbReference type="GO" id="GO:0006888">
    <property type="term" value="P:endoplasmic reticulum to Golgi vesicle-mediated transport"/>
    <property type="evidence" value="ECO:0007669"/>
    <property type="project" value="TreeGrafter"/>
</dbReference>
<comment type="caution">
    <text evidence="5">The sequence shown here is derived from an EMBL/GenBank/DDBJ whole genome shotgun (WGS) entry which is preliminary data.</text>
</comment>
<dbReference type="PROSITE" id="PS50086">
    <property type="entry name" value="TBC_RABGAP"/>
    <property type="match status" value="1"/>
</dbReference>
<feature type="region of interest" description="Disordered" evidence="2">
    <location>
        <begin position="1"/>
        <end position="21"/>
    </location>
</feature>
<dbReference type="Gene3D" id="1.10.8.1310">
    <property type="match status" value="1"/>
</dbReference>
<dbReference type="OrthoDB" id="206700at2759"/>
<protein>
    <submittedName>
        <fullName evidence="5">TBC1 domain family member 20</fullName>
    </submittedName>
</protein>
<reference evidence="5" key="1">
    <citation type="submission" date="2020-08" db="EMBL/GenBank/DDBJ databases">
        <title>Multicomponent nature underlies the extraordinary mechanical properties of spider dragline silk.</title>
        <authorList>
            <person name="Kono N."/>
            <person name="Nakamura H."/>
            <person name="Mori M."/>
            <person name="Yoshida Y."/>
            <person name="Ohtoshi R."/>
            <person name="Malay A.D."/>
            <person name="Moran D.A.P."/>
            <person name="Tomita M."/>
            <person name="Numata K."/>
            <person name="Arakawa K."/>
        </authorList>
    </citation>
    <scope>NUCLEOTIDE SEQUENCE</scope>
</reference>
<dbReference type="Gene3D" id="1.10.472.80">
    <property type="entry name" value="Ypt/Rab-GAP domain of gyp1p, domain 3"/>
    <property type="match status" value="1"/>
</dbReference>
<feature type="domain" description="Rab-GAP TBC" evidence="4">
    <location>
        <begin position="214"/>
        <end position="400"/>
    </location>
</feature>
<evidence type="ECO:0000256" key="3">
    <source>
        <dbReference type="SAM" id="Phobius"/>
    </source>
</evidence>
<dbReference type="AlphaFoldDB" id="A0A8X6I8L4"/>
<evidence type="ECO:0000259" key="4">
    <source>
        <dbReference type="PROSITE" id="PS50086"/>
    </source>
</evidence>
<evidence type="ECO:0000313" key="5">
    <source>
        <dbReference type="EMBL" id="GFS34718.1"/>
    </source>
</evidence>
<dbReference type="GO" id="GO:0005096">
    <property type="term" value="F:GTPase activator activity"/>
    <property type="evidence" value="ECO:0007669"/>
    <property type="project" value="UniProtKB-KW"/>
</dbReference>
<dbReference type="InterPro" id="IPR000195">
    <property type="entry name" value="Rab-GAP-TBC_dom"/>
</dbReference>
<keyword evidence="1" id="KW-0343">GTPase activation</keyword>
<proteinExistence type="predicted"/>
<accession>A0A8X6I8L4</accession>
<name>A0A8X6I8L4_NEPPI</name>
<dbReference type="InterPro" id="IPR035969">
    <property type="entry name" value="Rab-GAP_TBC_sf"/>
</dbReference>
<dbReference type="PANTHER" id="PTHR20913">
    <property type="entry name" value="TBC1 DOMAIN FAMILY MEMBER 20/GTPASE"/>
    <property type="match status" value="1"/>
</dbReference>
<dbReference type="SMART" id="SM00164">
    <property type="entry name" value="TBC"/>
    <property type="match status" value="1"/>
</dbReference>
<dbReference type="GO" id="GO:0005789">
    <property type="term" value="C:endoplasmic reticulum membrane"/>
    <property type="evidence" value="ECO:0007669"/>
    <property type="project" value="TreeGrafter"/>
</dbReference>
<keyword evidence="6" id="KW-1185">Reference proteome</keyword>
<dbReference type="EMBL" id="BMAW01088448">
    <property type="protein sequence ID" value="GFS34718.1"/>
    <property type="molecule type" value="Genomic_DNA"/>
</dbReference>
<organism evidence="5 6">
    <name type="scientific">Nephila pilipes</name>
    <name type="common">Giant wood spider</name>
    <name type="synonym">Nephila maculata</name>
    <dbReference type="NCBI Taxonomy" id="299642"/>
    <lineage>
        <taxon>Eukaryota</taxon>
        <taxon>Metazoa</taxon>
        <taxon>Ecdysozoa</taxon>
        <taxon>Arthropoda</taxon>
        <taxon>Chelicerata</taxon>
        <taxon>Arachnida</taxon>
        <taxon>Araneae</taxon>
        <taxon>Araneomorphae</taxon>
        <taxon>Entelegynae</taxon>
        <taxon>Araneoidea</taxon>
        <taxon>Nephilidae</taxon>
        <taxon>Nephila</taxon>
    </lineage>
</organism>
<dbReference type="Proteomes" id="UP000887013">
    <property type="component" value="Unassembled WGS sequence"/>
</dbReference>
<dbReference type="SUPFAM" id="SSF47923">
    <property type="entry name" value="Ypt/Rab-GAP domain of gyp1p"/>
    <property type="match status" value="2"/>
</dbReference>
<keyword evidence="3" id="KW-0812">Transmembrane</keyword>
<dbReference type="InterPro" id="IPR045913">
    <property type="entry name" value="TBC20/Gyp8-like"/>
</dbReference>
<evidence type="ECO:0000256" key="2">
    <source>
        <dbReference type="SAM" id="MobiDB-lite"/>
    </source>
</evidence>
<sequence length="523" mass="59762">MSDSLDGMNADSGNETDEKIGKSIDCSDICDEFLDSEDFQFDLGDANHTGSEDENLAHNLSSYTDDIVKSLDSISFSSLEHGNNNVNEPPDNEDEYYAHVNNEIQLTELHDNTDINDVNTDHKSIDTVQDILNNVTENISNNVDMHIGDVCEDETVPVGIPNGISTKILSNDFKKSPPTRHTAYSKKKLKKILLALENGDTDFLRYAAVSRGGLLNDEIRKKVWPKLLGVDMIETSPRPTQMEIEAHPYYGQVVLDVNRSLKRFPPSIKEAQRLTMLDQLVFLIMRVLCRHPDLHYYQGYHDICITFLLVSGEETAYHILEKLSRTHLNVFMNKSMEPTIRLLEYMYVLIGKRNSLLKDFLLKSEVGVAFCLSWLITWFGHVLDDYDTVVRLYDFFIVSDPWMPMYLTTAVVLYRELDILKQDCEMAAVHSLLSRIPHDLPFEELIIHSLNLFESYKPKLLVHMNIEYPCIEKSKIRPKKVWTVFQTVSRKIKSAVPARTITVPVVIAAAVLVTAILYQAYKY</sequence>